<dbReference type="Proteomes" id="UP000002949">
    <property type="component" value="Unassembled WGS sequence"/>
</dbReference>
<dbReference type="KEGG" id="mamo:A6B35_12745"/>
<keyword evidence="2" id="KW-1185">Reference proteome</keyword>
<dbReference type="AlphaFoldDB" id="G6Y370"/>
<evidence type="ECO:0000313" key="2">
    <source>
        <dbReference type="Proteomes" id="UP000002949"/>
    </source>
</evidence>
<evidence type="ECO:0000313" key="1">
    <source>
        <dbReference type="EMBL" id="EHH13864.1"/>
    </source>
</evidence>
<dbReference type="PATRIC" id="fig|1082933.3.peg.324"/>
<reference evidence="1 2" key="1">
    <citation type="journal article" date="2012" name="J. Bacteriol.">
        <title>Draft Genome Sequence of Plant Growth-Promoting Rhizobium Mesorhizobium amorphae, Isolated from Zinc-Lead Mine Tailings.</title>
        <authorList>
            <person name="Hao X."/>
            <person name="Lin Y."/>
            <person name="Johnstone L."/>
            <person name="Baltrus D.A."/>
            <person name="Miller S.J."/>
            <person name="Wei G."/>
            <person name="Rensing C."/>
        </authorList>
    </citation>
    <scope>NUCLEOTIDE SEQUENCE [LARGE SCALE GENOMIC DNA]</scope>
    <source>
        <strain evidence="1 2">CCNWGS0123</strain>
    </source>
</reference>
<dbReference type="EMBL" id="AGSN01000018">
    <property type="protein sequence ID" value="EHH13864.1"/>
    <property type="molecule type" value="Genomic_DNA"/>
</dbReference>
<name>G6Y370_9HYPH</name>
<organism evidence="1 2">
    <name type="scientific">Mesorhizobium amorphae CCNWGS0123</name>
    <dbReference type="NCBI Taxonomy" id="1082933"/>
    <lineage>
        <taxon>Bacteria</taxon>
        <taxon>Pseudomonadati</taxon>
        <taxon>Pseudomonadota</taxon>
        <taxon>Alphaproteobacteria</taxon>
        <taxon>Hyphomicrobiales</taxon>
        <taxon>Phyllobacteriaceae</taxon>
        <taxon>Mesorhizobium</taxon>
    </lineage>
</organism>
<proteinExistence type="predicted"/>
<protein>
    <submittedName>
        <fullName evidence="1">Uncharacterized protein</fullName>
    </submittedName>
</protein>
<accession>G6Y370</accession>
<dbReference type="RefSeq" id="WP_006199746.1">
    <property type="nucleotide sequence ID" value="NZ_AGSN01000018.1"/>
</dbReference>
<dbReference type="OrthoDB" id="9881895at2"/>
<gene>
    <name evidence="1" type="ORF">MEA186_01828</name>
</gene>
<sequence length="60" mass="6339">MAKAATGRDKAGAAFGCFGQAKIMVIQQDQAASMTEVCSAVILRRPNRVPAMRQDMPGEG</sequence>
<dbReference type="STRING" id="1082933.A6B35_12745"/>